<keyword evidence="3 4" id="KW-0732">Signal</keyword>
<evidence type="ECO:0000256" key="2">
    <source>
        <dbReference type="ARBA" id="ARBA00022448"/>
    </source>
</evidence>
<dbReference type="PANTHER" id="PTHR43649">
    <property type="entry name" value="ARABINOSE-BINDING PROTEIN-RELATED"/>
    <property type="match status" value="1"/>
</dbReference>
<accession>A0ABU2LN19</accession>
<dbReference type="RefSeq" id="WP_311598005.1">
    <property type="nucleotide sequence ID" value="NZ_JAVREM010000010.1"/>
</dbReference>
<evidence type="ECO:0000313" key="5">
    <source>
        <dbReference type="EMBL" id="MDT0318986.1"/>
    </source>
</evidence>
<comment type="similarity">
    <text evidence="1">Belongs to the bacterial solute-binding protein 1 family.</text>
</comment>
<dbReference type="EMBL" id="JAVREM010000010">
    <property type="protein sequence ID" value="MDT0318986.1"/>
    <property type="molecule type" value="Genomic_DNA"/>
</dbReference>
<dbReference type="PANTHER" id="PTHR43649:SF34">
    <property type="entry name" value="ABC TRANSPORTER PERIPLASMIC-BINDING PROTEIN YCJN-RELATED"/>
    <property type="match status" value="1"/>
</dbReference>
<dbReference type="Pfam" id="PF13416">
    <property type="entry name" value="SBP_bac_8"/>
    <property type="match status" value="1"/>
</dbReference>
<feature type="chain" id="PRO_5045646361" evidence="4">
    <location>
        <begin position="27"/>
        <end position="249"/>
    </location>
</feature>
<name>A0ABU2LN19_9ACTN</name>
<keyword evidence="6" id="KW-1185">Reference proteome</keyword>
<comment type="caution">
    <text evidence="5">The sequence shown here is derived from an EMBL/GenBank/DDBJ whole genome shotgun (WGS) entry which is preliminary data.</text>
</comment>
<evidence type="ECO:0000256" key="3">
    <source>
        <dbReference type="ARBA" id="ARBA00022729"/>
    </source>
</evidence>
<evidence type="ECO:0000256" key="4">
    <source>
        <dbReference type="SAM" id="SignalP"/>
    </source>
</evidence>
<protein>
    <submittedName>
        <fullName evidence="5">ABC transporter substrate-binding protein</fullName>
    </submittedName>
</protein>
<dbReference type="Proteomes" id="UP001183420">
    <property type="component" value="Unassembled WGS sequence"/>
</dbReference>
<evidence type="ECO:0000256" key="1">
    <source>
        <dbReference type="ARBA" id="ARBA00008520"/>
    </source>
</evidence>
<dbReference type="PROSITE" id="PS51257">
    <property type="entry name" value="PROKAR_LIPOPROTEIN"/>
    <property type="match status" value="1"/>
</dbReference>
<dbReference type="InterPro" id="IPR050490">
    <property type="entry name" value="Bact_solute-bd_prot1"/>
</dbReference>
<feature type="signal peptide" evidence="4">
    <location>
        <begin position="1"/>
        <end position="26"/>
    </location>
</feature>
<proteinExistence type="inferred from homology"/>
<keyword evidence="2" id="KW-0813">Transport</keyword>
<sequence length="249" mass="27002">MKRSVSIGVCVAVLAVLSACSTPGGASSGGGVPADGTAEVQADELTVWVNPSDPDAVMNVYERFTEETGVEFEIIEMPSDAFESGVQTRWASGERPDLLEYHATSGFWQLNPEQNLYDLSAMPYVEREREILRSAGTFNGKVYAAITDSPSLFGLFYNREVFDRYGLAIPETYDDLAAICDTLRTEAPDIAPIFESGGSTWPTQILGGLMYMGSAQQSEDWAQRVLEGETTFDAEGSPFVAGLEAYQGL</sequence>
<dbReference type="InterPro" id="IPR006059">
    <property type="entry name" value="SBP"/>
</dbReference>
<gene>
    <name evidence="5" type="ORF">RNC47_11620</name>
</gene>
<dbReference type="SUPFAM" id="SSF53850">
    <property type="entry name" value="Periplasmic binding protein-like II"/>
    <property type="match status" value="1"/>
</dbReference>
<reference evidence="6" key="1">
    <citation type="submission" date="2023-07" db="EMBL/GenBank/DDBJ databases">
        <title>30 novel species of actinomycetes from the DSMZ collection.</title>
        <authorList>
            <person name="Nouioui I."/>
        </authorList>
    </citation>
    <scope>NUCLEOTIDE SEQUENCE [LARGE SCALE GENOMIC DNA]</scope>
    <source>
        <strain evidence="6">DSM 44918</strain>
    </source>
</reference>
<evidence type="ECO:0000313" key="6">
    <source>
        <dbReference type="Proteomes" id="UP001183420"/>
    </source>
</evidence>
<organism evidence="5 6">
    <name type="scientific">Streptomyces millisiae</name>
    <dbReference type="NCBI Taxonomy" id="3075542"/>
    <lineage>
        <taxon>Bacteria</taxon>
        <taxon>Bacillati</taxon>
        <taxon>Actinomycetota</taxon>
        <taxon>Actinomycetes</taxon>
        <taxon>Kitasatosporales</taxon>
        <taxon>Streptomycetaceae</taxon>
        <taxon>Streptomyces</taxon>
    </lineage>
</organism>
<dbReference type="Gene3D" id="3.40.190.10">
    <property type="entry name" value="Periplasmic binding protein-like II"/>
    <property type="match status" value="2"/>
</dbReference>